<dbReference type="InterPro" id="IPR001680">
    <property type="entry name" value="WD40_rpt"/>
</dbReference>
<keyword evidence="2" id="KW-1185">Reference proteome</keyword>
<dbReference type="InterPro" id="IPR015943">
    <property type="entry name" value="WD40/YVTN_repeat-like_dom_sf"/>
</dbReference>
<protein>
    <recommendedName>
        <fullName evidence="3">WD40 repeat domain-containing protein</fullName>
    </recommendedName>
</protein>
<accession>A0A2R4TB41</accession>
<evidence type="ECO:0000313" key="2">
    <source>
        <dbReference type="Proteomes" id="UP000244201"/>
    </source>
</evidence>
<evidence type="ECO:0008006" key="3">
    <source>
        <dbReference type="Google" id="ProtNLM"/>
    </source>
</evidence>
<organism evidence="1 2">
    <name type="scientific">Streptomyces lunaelactis</name>
    <dbReference type="NCBI Taxonomy" id="1535768"/>
    <lineage>
        <taxon>Bacteria</taxon>
        <taxon>Bacillati</taxon>
        <taxon>Actinomycetota</taxon>
        <taxon>Actinomycetes</taxon>
        <taxon>Kitasatosporales</taxon>
        <taxon>Streptomycetaceae</taxon>
        <taxon>Streptomyces</taxon>
    </lineage>
</organism>
<evidence type="ECO:0000313" key="1">
    <source>
        <dbReference type="EMBL" id="AVZ76350.1"/>
    </source>
</evidence>
<sequence length="271" mass="27686">MASLTVGTGPLEGSLATVDHLGTVRLLSMEDGSPQGRTASGTSNITGLSALSDGTLLALDAAGRTHADRTRVDHQSRSGIEALLNDGPDEKQILVEVLQDHVGTAIATTVSSDKGIAVLGDASGTVRVFGDVTGAAALHEGRVTAVAALEAPLGGGATAPLLYSGGTDGTVRVWTPGHDPLVSPLIGRACGVVALDAAWSEDGPLLAVAWADGLVQLHCVEKGRHLNFRPGAPVRAVVVTPSRFVVIGLDEAIVRLAAHAERSDWSQDPAE</sequence>
<dbReference type="RefSeq" id="WP_108153637.1">
    <property type="nucleotide sequence ID" value="NZ_CP026304.1"/>
</dbReference>
<dbReference type="Pfam" id="PF00400">
    <property type="entry name" value="WD40"/>
    <property type="match status" value="1"/>
</dbReference>
<proteinExistence type="predicted"/>
<name>A0A2R4TB41_9ACTN</name>
<dbReference type="Proteomes" id="UP000244201">
    <property type="component" value="Chromosome"/>
</dbReference>
<dbReference type="Gene3D" id="2.130.10.10">
    <property type="entry name" value="YVTN repeat-like/Quinoprotein amine dehydrogenase"/>
    <property type="match status" value="1"/>
</dbReference>
<dbReference type="AlphaFoldDB" id="A0A2R4TB41"/>
<gene>
    <name evidence="1" type="ORF">SLUN_33255</name>
</gene>
<dbReference type="InterPro" id="IPR036322">
    <property type="entry name" value="WD40_repeat_dom_sf"/>
</dbReference>
<dbReference type="EMBL" id="CP026304">
    <property type="protein sequence ID" value="AVZ76350.1"/>
    <property type="molecule type" value="Genomic_DNA"/>
</dbReference>
<reference evidence="1 2" key="1">
    <citation type="submission" date="2018-01" db="EMBL/GenBank/DDBJ databases">
        <title>Complete genome sequence of Streptomyces lunaelactis MM109T, a Ferroverdin A producer isolated from cave moonmilk deposits.</title>
        <authorList>
            <person name="Naome A."/>
            <person name="Martinet L."/>
            <person name="Maciejewska M."/>
            <person name="Anderssen S."/>
            <person name="Adam D."/>
            <person name="Tenconi E."/>
            <person name="Deflandre B."/>
            <person name="Arguelles-Arias A."/>
            <person name="Calusinska M."/>
            <person name="Copieters W."/>
            <person name="Karim L."/>
            <person name="Hanikenne M."/>
            <person name="Baurain D."/>
            <person name="van Wezel G."/>
            <person name="Smargiasso N."/>
            <person name="de Pauw E."/>
            <person name="Delfosse P."/>
            <person name="Rigali S."/>
        </authorList>
    </citation>
    <scope>NUCLEOTIDE SEQUENCE [LARGE SCALE GENOMIC DNA]</scope>
    <source>
        <strain evidence="1 2">MM109</strain>
    </source>
</reference>
<dbReference type="SUPFAM" id="SSF50978">
    <property type="entry name" value="WD40 repeat-like"/>
    <property type="match status" value="1"/>
</dbReference>
<dbReference type="KEGG" id="slk:SLUN_33255"/>
<dbReference type="OrthoDB" id="3443514at2"/>
<dbReference type="GeneID" id="55660118"/>